<proteinExistence type="predicted"/>
<feature type="region of interest" description="Disordered" evidence="1">
    <location>
        <begin position="600"/>
        <end position="619"/>
    </location>
</feature>
<name>A0A088SAV7_LEIPA</name>
<protein>
    <submittedName>
        <fullName evidence="2">Uncharacterized protein</fullName>
    </submittedName>
</protein>
<dbReference type="VEuPathDB" id="TriTrypDB:LPMP_241440"/>
<feature type="region of interest" description="Disordered" evidence="1">
    <location>
        <begin position="487"/>
        <end position="531"/>
    </location>
</feature>
<keyword evidence="3" id="KW-1185">Reference proteome</keyword>
<dbReference type="AlphaFoldDB" id="A0A088SAV7"/>
<evidence type="ECO:0000313" key="3">
    <source>
        <dbReference type="Proteomes" id="UP000063063"/>
    </source>
</evidence>
<dbReference type="VEuPathDB" id="TriTrypDB:LPAL13_240019800"/>
<dbReference type="EMBL" id="CP009393">
    <property type="protein sequence ID" value="AIN98776.1"/>
    <property type="molecule type" value="Genomic_DNA"/>
</dbReference>
<sequence>MHLRWVCVTAVAMTSASLPHRSVADGLLALPRGPAARGLRQGRRAKERLSDLNPGTAPLRTPLRGARCSTWTLGRHVLQTDGAGAIEARGWMRSWGGIADAAASMSPLASAALCTRSPLACLRASCAALATPCRCCVSSTGVARAPPSPSHDFLRLRGSHSKRPPSDSLPPSASQYKKRVQQHKRRGQAPVHGNARSCRGQKSETLRLQTPHDCSRDDASPSKPEVASVNDHEDGASVDGDGTGESSAHGAAAPSARGHGATAGWGLEDVNSRTGRTQLEELYERNLDRIRVILEQPLPVMPQDGSIDPDLFVGFAFYSYQLRDQYRAVLARELQVPVKAVRLSIAWSGRFDVRRFGRVQKVCGVCLDRQALLAATHGETEKSPGSGLRRKEGDLAAQTPIVEVDEAASPLPETLQNRIHALVATINGRKREDLLRVSFFQASLPIPEVEFALTRREHRLLHRLHEWIRRHVLQRAVVVVVYGVPPPPPPTTATGTRSASATAGSWSDSSERKGGTCDTAGPTRGDAPQRDRYAPWQRLCSARTTAQKREVQEKWLRLFHRRKLVPSMISLTELATEVAVAVVRGEVLPIDFGHATREMAGAKQTSGEAEKGGGEHRASPDTPLMGVAPTPAVLSASLQDVVVRIAAASSSSAPPPTPGDYGALAEDSDGCTMVCRHTQDVIAPPRDADTATAAADVGPRFRPASTAQEEATMRWVRLVYQALFLREAQGSTDGSSCTDAEQPAMRVSHQASLPALFAQGAYAGGQEEVAYLQRNRVAMDALLLHPHEISFKKKFVSRMRNGHRRLRMEEESAPPYSASG</sequence>
<feature type="region of interest" description="Disordered" evidence="1">
    <location>
        <begin position="140"/>
        <end position="269"/>
    </location>
</feature>
<dbReference type="GeneID" id="22575553"/>
<dbReference type="OrthoDB" id="273523at2759"/>
<feature type="compositionally biased region" description="Basic residues" evidence="1">
    <location>
        <begin position="176"/>
        <end position="187"/>
    </location>
</feature>
<evidence type="ECO:0000256" key="1">
    <source>
        <dbReference type="SAM" id="MobiDB-lite"/>
    </source>
</evidence>
<gene>
    <name evidence="2" type="ORF">LPMP_241440</name>
</gene>
<accession>A0A088SAV7</accession>
<evidence type="ECO:0000313" key="2">
    <source>
        <dbReference type="EMBL" id="AIN98776.1"/>
    </source>
</evidence>
<dbReference type="RefSeq" id="XP_010699483.1">
    <property type="nucleotide sequence ID" value="XM_010701181.1"/>
</dbReference>
<dbReference type="KEGG" id="lpan:LPMP_241440"/>
<dbReference type="eggNOG" id="ENOG502RYEV">
    <property type="taxonomic scope" value="Eukaryota"/>
</dbReference>
<dbReference type="Proteomes" id="UP000063063">
    <property type="component" value="Chromosome 24"/>
</dbReference>
<organism evidence="2 3">
    <name type="scientific">Leishmania panamensis</name>
    <dbReference type="NCBI Taxonomy" id="5679"/>
    <lineage>
        <taxon>Eukaryota</taxon>
        <taxon>Discoba</taxon>
        <taxon>Euglenozoa</taxon>
        <taxon>Kinetoplastea</taxon>
        <taxon>Metakinetoplastina</taxon>
        <taxon>Trypanosomatida</taxon>
        <taxon>Trypanosomatidae</taxon>
        <taxon>Leishmaniinae</taxon>
        <taxon>Leishmania</taxon>
        <taxon>Leishmania guyanensis species complex</taxon>
    </lineage>
</organism>
<reference evidence="2 3" key="1">
    <citation type="journal article" date="2015" name="Sci. Rep.">
        <title>The genome of Leishmania panamensis: insights into genomics of the L. (Viannia) subgenus.</title>
        <authorList>
            <person name="Llanes A."/>
            <person name="Restrepo C.M."/>
            <person name="Vecchio G.D."/>
            <person name="Anguizola F.J."/>
            <person name="Lleonart R."/>
        </authorList>
    </citation>
    <scope>NUCLEOTIDE SEQUENCE [LARGE SCALE GENOMIC DNA]</scope>
    <source>
        <strain evidence="2 3">MHOM/PA/94/PSC-1</strain>
    </source>
</reference>
<feature type="compositionally biased region" description="Low complexity" evidence="1">
    <location>
        <begin position="492"/>
        <end position="505"/>
    </location>
</feature>
<feature type="compositionally biased region" description="Basic and acidic residues" evidence="1">
    <location>
        <begin position="608"/>
        <end position="619"/>
    </location>
</feature>